<dbReference type="EMBL" id="WUML01000022">
    <property type="protein sequence ID" value="MXO02442.1"/>
    <property type="molecule type" value="Genomic_DNA"/>
</dbReference>
<dbReference type="RefSeq" id="WP_160787729.1">
    <property type="nucleotide sequence ID" value="NZ_CP086610.1"/>
</dbReference>
<dbReference type="AlphaFoldDB" id="A0A6N8TGR7"/>
<dbReference type="Proteomes" id="UP000440304">
    <property type="component" value="Unassembled WGS sequence"/>
</dbReference>
<feature type="transmembrane region" description="Helical" evidence="1">
    <location>
        <begin position="73"/>
        <end position="93"/>
    </location>
</feature>
<reference evidence="2 3" key="1">
    <citation type="submission" date="2019-12" db="EMBL/GenBank/DDBJ databases">
        <title>Shinella granuli gen. nov., sp. nov., and proposal of the reclassification of Zoogloea ramigera ATCC 19623 as Shinella zoogloeoides sp. nov.</title>
        <authorList>
            <person name="Gao J."/>
        </authorList>
    </citation>
    <scope>NUCLEOTIDE SEQUENCE [LARGE SCALE GENOMIC DNA]</scope>
    <source>
        <strain evidence="2 3">DSM 287</strain>
    </source>
</reference>
<accession>A0A6N8TGR7</accession>
<keyword evidence="1" id="KW-0812">Transmembrane</keyword>
<feature type="transmembrane region" description="Helical" evidence="1">
    <location>
        <begin position="12"/>
        <end position="29"/>
    </location>
</feature>
<comment type="caution">
    <text evidence="2">The sequence shown here is derived from an EMBL/GenBank/DDBJ whole genome shotgun (WGS) entry which is preliminary data.</text>
</comment>
<keyword evidence="1" id="KW-0472">Membrane</keyword>
<evidence type="ECO:0000313" key="3">
    <source>
        <dbReference type="Proteomes" id="UP000440304"/>
    </source>
</evidence>
<feature type="transmembrane region" description="Helical" evidence="1">
    <location>
        <begin position="105"/>
        <end position="126"/>
    </location>
</feature>
<proteinExistence type="predicted"/>
<protein>
    <submittedName>
        <fullName evidence="2">Uncharacterized protein</fullName>
    </submittedName>
</protein>
<dbReference type="PROSITE" id="PS51257">
    <property type="entry name" value="PROKAR_LIPOPROTEIN"/>
    <property type="match status" value="1"/>
</dbReference>
<organism evidence="2 3">
    <name type="scientific">Shinella zoogloeoides</name>
    <name type="common">Crabtreella saccharophila</name>
    <dbReference type="NCBI Taxonomy" id="352475"/>
    <lineage>
        <taxon>Bacteria</taxon>
        <taxon>Pseudomonadati</taxon>
        <taxon>Pseudomonadota</taxon>
        <taxon>Alphaproteobacteria</taxon>
        <taxon>Hyphomicrobiales</taxon>
        <taxon>Rhizobiaceae</taxon>
        <taxon>Shinella</taxon>
    </lineage>
</organism>
<gene>
    <name evidence="2" type="ORF">GR156_19170</name>
</gene>
<evidence type="ECO:0000313" key="2">
    <source>
        <dbReference type="EMBL" id="MXO02442.1"/>
    </source>
</evidence>
<sequence length="131" mass="13693">MSGIFVRIAHHGVTHFSVACAAMGGWAAFSNRFHPMPAPLTAALIQGVVSGCITLALKGTIERTSSRFSGWSALVAPPVIACILSAIIAVTMHRIGGTPELGQTIVLPLTVSTTYAALYSLALWNAGKDYP</sequence>
<name>A0A6N8TGR7_SHIZO</name>
<keyword evidence="1" id="KW-1133">Transmembrane helix</keyword>
<evidence type="ECO:0000256" key="1">
    <source>
        <dbReference type="SAM" id="Phobius"/>
    </source>
</evidence>
<feature type="transmembrane region" description="Helical" evidence="1">
    <location>
        <begin position="41"/>
        <end position="61"/>
    </location>
</feature>
<dbReference type="OrthoDB" id="7865775at2"/>